<dbReference type="RefSeq" id="WP_085796861.1">
    <property type="nucleotide sequence ID" value="NZ_FWFO01000002.1"/>
</dbReference>
<dbReference type="Proteomes" id="UP000193077">
    <property type="component" value="Unassembled WGS sequence"/>
</dbReference>
<evidence type="ECO:0000313" key="3">
    <source>
        <dbReference type="Proteomes" id="UP000193077"/>
    </source>
</evidence>
<keyword evidence="1" id="KW-0812">Transmembrane</keyword>
<evidence type="ECO:0000313" key="2">
    <source>
        <dbReference type="EMBL" id="SLN58545.1"/>
    </source>
</evidence>
<proteinExistence type="predicted"/>
<reference evidence="2 3" key="1">
    <citation type="submission" date="2017-03" db="EMBL/GenBank/DDBJ databases">
        <authorList>
            <person name="Afonso C.L."/>
            <person name="Miller P.J."/>
            <person name="Scott M.A."/>
            <person name="Spackman E."/>
            <person name="Goraichik I."/>
            <person name="Dimitrov K.M."/>
            <person name="Suarez D.L."/>
            <person name="Swayne D.E."/>
        </authorList>
    </citation>
    <scope>NUCLEOTIDE SEQUENCE [LARGE SCALE GENOMIC DNA]</scope>
    <source>
        <strain evidence="2 3">CECT 7639</strain>
    </source>
</reference>
<keyword evidence="3" id="KW-1185">Reference proteome</keyword>
<keyword evidence="1" id="KW-0472">Membrane</keyword>
<accession>A0A1Y5TC10</accession>
<sequence>MAAIDMPPRLPFWQRAVFSVPIFGRMAREVAYGDEENLLYAAIAFICGWGCSIMLFGLPGLYLPALALVPVMFLVLIVISRG</sequence>
<gene>
    <name evidence="2" type="ORF">TRL7639_03236</name>
</gene>
<keyword evidence="1" id="KW-1133">Transmembrane helix</keyword>
<dbReference type="AlphaFoldDB" id="A0A1Y5TC10"/>
<feature type="transmembrane region" description="Helical" evidence="1">
    <location>
        <begin position="38"/>
        <end position="56"/>
    </location>
</feature>
<feature type="transmembrane region" description="Helical" evidence="1">
    <location>
        <begin position="62"/>
        <end position="79"/>
    </location>
</feature>
<name>A0A1Y5TC10_9RHOB</name>
<dbReference type="OrthoDB" id="8479738at2"/>
<evidence type="ECO:0000256" key="1">
    <source>
        <dbReference type="SAM" id="Phobius"/>
    </source>
</evidence>
<organism evidence="2 3">
    <name type="scientific">Falsiruegeria litorea R37</name>
    <dbReference type="NCBI Taxonomy" id="1200284"/>
    <lineage>
        <taxon>Bacteria</taxon>
        <taxon>Pseudomonadati</taxon>
        <taxon>Pseudomonadota</taxon>
        <taxon>Alphaproteobacteria</taxon>
        <taxon>Rhodobacterales</taxon>
        <taxon>Roseobacteraceae</taxon>
        <taxon>Falsiruegeria</taxon>
    </lineage>
</organism>
<dbReference type="EMBL" id="FWFO01000002">
    <property type="protein sequence ID" value="SLN58545.1"/>
    <property type="molecule type" value="Genomic_DNA"/>
</dbReference>
<protein>
    <submittedName>
        <fullName evidence="2">Uncharacterized protein</fullName>
    </submittedName>
</protein>